<evidence type="ECO:0000256" key="4">
    <source>
        <dbReference type="SAM" id="SignalP"/>
    </source>
</evidence>
<dbReference type="InterPro" id="IPR003599">
    <property type="entry name" value="Ig_sub"/>
</dbReference>
<comment type="caution">
    <text evidence="6">The sequence shown here is derived from an EMBL/GenBank/DDBJ whole genome shotgun (WGS) entry which is preliminary data.</text>
</comment>
<dbReference type="CDD" id="cd00096">
    <property type="entry name" value="Ig"/>
    <property type="match status" value="2"/>
</dbReference>
<dbReference type="SUPFAM" id="SSF48726">
    <property type="entry name" value="Immunoglobulin"/>
    <property type="match status" value="3"/>
</dbReference>
<evidence type="ECO:0000259" key="5">
    <source>
        <dbReference type="PROSITE" id="PS50835"/>
    </source>
</evidence>
<keyword evidence="3" id="KW-0393">Immunoglobulin domain</keyword>
<keyword evidence="7" id="KW-1185">Reference proteome</keyword>
<dbReference type="PANTHER" id="PTHR45080">
    <property type="entry name" value="CONTACTIN 5"/>
    <property type="match status" value="1"/>
</dbReference>
<dbReference type="SMART" id="SM00408">
    <property type="entry name" value="IGc2"/>
    <property type="match status" value="3"/>
</dbReference>
<dbReference type="PROSITE" id="PS50835">
    <property type="entry name" value="IG_LIKE"/>
    <property type="match status" value="3"/>
</dbReference>
<feature type="domain" description="Ig-like" evidence="5">
    <location>
        <begin position="22"/>
        <end position="112"/>
    </location>
</feature>
<evidence type="ECO:0000256" key="1">
    <source>
        <dbReference type="ARBA" id="ARBA00022729"/>
    </source>
</evidence>
<organism evidence="6 7">
    <name type="scientific">Elysia chlorotica</name>
    <name type="common">Eastern emerald elysia</name>
    <name type="synonym">Sea slug</name>
    <dbReference type="NCBI Taxonomy" id="188477"/>
    <lineage>
        <taxon>Eukaryota</taxon>
        <taxon>Metazoa</taxon>
        <taxon>Spiralia</taxon>
        <taxon>Lophotrochozoa</taxon>
        <taxon>Mollusca</taxon>
        <taxon>Gastropoda</taxon>
        <taxon>Heterobranchia</taxon>
        <taxon>Euthyneura</taxon>
        <taxon>Panpulmonata</taxon>
        <taxon>Sacoglossa</taxon>
        <taxon>Placobranchoidea</taxon>
        <taxon>Plakobranchidae</taxon>
        <taxon>Elysia</taxon>
    </lineage>
</organism>
<evidence type="ECO:0000256" key="3">
    <source>
        <dbReference type="ARBA" id="ARBA00023319"/>
    </source>
</evidence>
<dbReference type="AlphaFoldDB" id="A0A433U2B1"/>
<dbReference type="Gene3D" id="2.60.40.10">
    <property type="entry name" value="Immunoglobulins"/>
    <property type="match status" value="3"/>
</dbReference>
<name>A0A433U2B1_ELYCH</name>
<gene>
    <name evidence="6" type="ORF">EGW08_004346</name>
</gene>
<dbReference type="GO" id="GO:0007156">
    <property type="term" value="P:homophilic cell adhesion via plasma membrane adhesion molecules"/>
    <property type="evidence" value="ECO:0007669"/>
    <property type="project" value="TreeGrafter"/>
</dbReference>
<dbReference type="InterPro" id="IPR003598">
    <property type="entry name" value="Ig_sub2"/>
</dbReference>
<evidence type="ECO:0000256" key="2">
    <source>
        <dbReference type="ARBA" id="ARBA00023157"/>
    </source>
</evidence>
<dbReference type="PANTHER" id="PTHR45080:SF8">
    <property type="entry name" value="IG-LIKE DOMAIN-CONTAINING PROTEIN"/>
    <property type="match status" value="1"/>
</dbReference>
<reference evidence="6 7" key="1">
    <citation type="submission" date="2019-01" db="EMBL/GenBank/DDBJ databases">
        <title>A draft genome assembly of the solar-powered sea slug Elysia chlorotica.</title>
        <authorList>
            <person name="Cai H."/>
            <person name="Li Q."/>
            <person name="Fang X."/>
            <person name="Li J."/>
            <person name="Curtis N.E."/>
            <person name="Altenburger A."/>
            <person name="Shibata T."/>
            <person name="Feng M."/>
            <person name="Maeda T."/>
            <person name="Schwartz J.A."/>
            <person name="Shigenobu S."/>
            <person name="Lundholm N."/>
            <person name="Nishiyama T."/>
            <person name="Yang H."/>
            <person name="Hasebe M."/>
            <person name="Li S."/>
            <person name="Pierce S.K."/>
            <person name="Wang J."/>
        </authorList>
    </citation>
    <scope>NUCLEOTIDE SEQUENCE [LARGE SCALE GENOMIC DNA]</scope>
    <source>
        <strain evidence="6">EC2010</strain>
        <tissue evidence="6">Whole organism of an adult</tissue>
    </source>
</reference>
<dbReference type="InterPro" id="IPR013783">
    <property type="entry name" value="Ig-like_fold"/>
</dbReference>
<proteinExistence type="predicted"/>
<dbReference type="InterPro" id="IPR013098">
    <property type="entry name" value="Ig_I-set"/>
</dbReference>
<dbReference type="Proteomes" id="UP000271974">
    <property type="component" value="Unassembled WGS sequence"/>
</dbReference>
<dbReference type="InterPro" id="IPR013106">
    <property type="entry name" value="Ig_V-set"/>
</dbReference>
<accession>A0A433U2B1</accession>
<keyword evidence="1 4" id="KW-0732">Signal</keyword>
<feature type="domain" description="Ig-like" evidence="5">
    <location>
        <begin position="113"/>
        <end position="206"/>
    </location>
</feature>
<dbReference type="InterPro" id="IPR050958">
    <property type="entry name" value="Cell_Adh-Cytoskel_Orgn"/>
</dbReference>
<dbReference type="EMBL" id="RQTK01000097">
    <property type="protein sequence ID" value="RUS87930.1"/>
    <property type="molecule type" value="Genomic_DNA"/>
</dbReference>
<sequence>MEMSELCSLQIALLCCFVMWDPVRSIWLDGAEHLNSISGHPLIIDCKVYEYNGEQLSWSSPGHNPDSPPLKGELMDVNGQKVFRLTIENADSNDSGLYRCKTAAGTEEKVVYADIVTVRALGTNVSEGFDATLKCEITPDNVAGSITWRRDGLPLDQIPSLKDRISLEQENASLTIKNAKLSDAGTYVCEISLRGNTIQTFKENVVLQGQPYRDETVPADKVFSASEGSVTLKCPVKGTPQPQVFWQRGEDVLEPDDKYTMTDVDGVASASLEIAEPEKEDFGEYVCTAENVMGKVDVTFRVISATLAQIPGGDSEAQEGGRGAGLSLWRSPPELLALLALATVLVVVARVL</sequence>
<dbReference type="FunFam" id="2.60.40.10:FF:000032">
    <property type="entry name" value="palladin isoform X1"/>
    <property type="match status" value="1"/>
</dbReference>
<feature type="chain" id="PRO_5019257832" description="Ig-like domain-containing protein" evidence="4">
    <location>
        <begin position="26"/>
        <end position="352"/>
    </location>
</feature>
<protein>
    <recommendedName>
        <fullName evidence="5">Ig-like domain-containing protein</fullName>
    </recommendedName>
</protein>
<dbReference type="InterPro" id="IPR036179">
    <property type="entry name" value="Ig-like_dom_sf"/>
</dbReference>
<dbReference type="Pfam" id="PF13927">
    <property type="entry name" value="Ig_3"/>
    <property type="match status" value="1"/>
</dbReference>
<dbReference type="SMART" id="SM00406">
    <property type="entry name" value="IGv"/>
    <property type="match status" value="2"/>
</dbReference>
<feature type="signal peptide" evidence="4">
    <location>
        <begin position="1"/>
        <end position="25"/>
    </location>
</feature>
<keyword evidence="2" id="KW-1015">Disulfide bond</keyword>
<dbReference type="Pfam" id="PF07679">
    <property type="entry name" value="I-set"/>
    <property type="match status" value="1"/>
</dbReference>
<dbReference type="OrthoDB" id="6045895at2759"/>
<evidence type="ECO:0000313" key="6">
    <source>
        <dbReference type="EMBL" id="RUS87930.1"/>
    </source>
</evidence>
<feature type="domain" description="Ig-like" evidence="5">
    <location>
        <begin position="218"/>
        <end position="299"/>
    </location>
</feature>
<dbReference type="STRING" id="188477.A0A433U2B1"/>
<dbReference type="InterPro" id="IPR007110">
    <property type="entry name" value="Ig-like_dom"/>
</dbReference>
<dbReference type="GO" id="GO:0005886">
    <property type="term" value="C:plasma membrane"/>
    <property type="evidence" value="ECO:0007669"/>
    <property type="project" value="TreeGrafter"/>
</dbReference>
<evidence type="ECO:0000313" key="7">
    <source>
        <dbReference type="Proteomes" id="UP000271974"/>
    </source>
</evidence>
<dbReference type="SMART" id="SM00409">
    <property type="entry name" value="IG"/>
    <property type="match status" value="3"/>
</dbReference>